<keyword evidence="1 3" id="KW-0732">Signal</keyword>
<evidence type="ECO:0000259" key="5">
    <source>
        <dbReference type="Pfam" id="PF14522"/>
    </source>
</evidence>
<feature type="domain" description="Cytochrome c-552/4" evidence="4">
    <location>
        <begin position="160"/>
        <end position="202"/>
    </location>
</feature>
<reference evidence="6 7" key="1">
    <citation type="submission" date="2019-07" db="EMBL/GenBank/DDBJ databases">
        <title>The draft genome sequence of Vibrio algivorus M1486.</title>
        <authorList>
            <person name="Meng X."/>
        </authorList>
    </citation>
    <scope>NUCLEOTIDE SEQUENCE [LARGE SCALE GENOMIC DNA]</scope>
    <source>
        <strain evidence="6 7">M1486</strain>
    </source>
</reference>
<name>A0A557P0C6_9VIBR</name>
<dbReference type="InterPro" id="IPR029467">
    <property type="entry name" value="Cyt_c7-like"/>
</dbReference>
<dbReference type="InterPro" id="IPR051829">
    <property type="entry name" value="Multiheme_Cytochr_ET"/>
</dbReference>
<feature type="chain" id="PRO_5021740589" evidence="3">
    <location>
        <begin position="25"/>
        <end position="754"/>
    </location>
</feature>
<dbReference type="InterPro" id="IPR011990">
    <property type="entry name" value="TPR-like_helical_dom_sf"/>
</dbReference>
<dbReference type="SUPFAM" id="SSF48695">
    <property type="entry name" value="Multiheme cytochromes"/>
    <property type="match status" value="1"/>
</dbReference>
<feature type="signal peptide" evidence="3">
    <location>
        <begin position="1"/>
        <end position="24"/>
    </location>
</feature>
<proteinExistence type="predicted"/>
<keyword evidence="2" id="KW-0802">TPR repeat</keyword>
<dbReference type="InterPro" id="IPR019734">
    <property type="entry name" value="TPR_rpt"/>
</dbReference>
<dbReference type="PANTHER" id="PTHR35038:SF8">
    <property type="entry name" value="C-TYPE POLYHEME CYTOCHROME OMCC"/>
    <property type="match status" value="1"/>
</dbReference>
<protein>
    <submittedName>
        <fullName evidence="6">Tetratricopeptide repeat protein</fullName>
    </submittedName>
</protein>
<dbReference type="Pfam" id="PF13181">
    <property type="entry name" value="TPR_8"/>
    <property type="match status" value="2"/>
</dbReference>
<feature type="repeat" description="TPR" evidence="2">
    <location>
        <begin position="571"/>
        <end position="604"/>
    </location>
</feature>
<dbReference type="Proteomes" id="UP000319828">
    <property type="component" value="Unassembled WGS sequence"/>
</dbReference>
<accession>A0A557P0C6</accession>
<dbReference type="OrthoDB" id="9814800at2"/>
<dbReference type="PANTHER" id="PTHR35038">
    <property type="entry name" value="DISSIMILATORY SULFITE REDUCTASE SIRA"/>
    <property type="match status" value="1"/>
</dbReference>
<gene>
    <name evidence="6" type="ORF">FOF44_14010</name>
</gene>
<dbReference type="EMBL" id="VMKJ01000033">
    <property type="protein sequence ID" value="TVO34125.1"/>
    <property type="molecule type" value="Genomic_DNA"/>
</dbReference>
<dbReference type="Pfam" id="PF14522">
    <property type="entry name" value="Cytochrome_C7"/>
    <property type="match status" value="1"/>
</dbReference>
<evidence type="ECO:0000256" key="3">
    <source>
        <dbReference type="SAM" id="SignalP"/>
    </source>
</evidence>
<dbReference type="SMART" id="SM00028">
    <property type="entry name" value="TPR"/>
    <property type="match status" value="4"/>
</dbReference>
<dbReference type="AlphaFoldDB" id="A0A557P0C6"/>
<feature type="domain" description="Cytochrome c-552/4" evidence="4">
    <location>
        <begin position="30"/>
        <end position="56"/>
    </location>
</feature>
<evidence type="ECO:0000259" key="4">
    <source>
        <dbReference type="Pfam" id="PF13435"/>
    </source>
</evidence>
<dbReference type="PROSITE" id="PS50005">
    <property type="entry name" value="TPR"/>
    <property type="match status" value="1"/>
</dbReference>
<dbReference type="Gene3D" id="1.25.40.10">
    <property type="entry name" value="Tetratricopeptide repeat domain"/>
    <property type="match status" value="1"/>
</dbReference>
<organism evidence="6 7">
    <name type="scientific">Vibrio algivorus</name>
    <dbReference type="NCBI Taxonomy" id="1667024"/>
    <lineage>
        <taxon>Bacteria</taxon>
        <taxon>Pseudomonadati</taxon>
        <taxon>Pseudomonadota</taxon>
        <taxon>Gammaproteobacteria</taxon>
        <taxon>Vibrionales</taxon>
        <taxon>Vibrionaceae</taxon>
        <taxon>Vibrio</taxon>
    </lineage>
</organism>
<evidence type="ECO:0000256" key="1">
    <source>
        <dbReference type="ARBA" id="ARBA00022729"/>
    </source>
</evidence>
<dbReference type="Pfam" id="PF14559">
    <property type="entry name" value="TPR_19"/>
    <property type="match status" value="1"/>
</dbReference>
<evidence type="ECO:0000313" key="6">
    <source>
        <dbReference type="EMBL" id="TVO34125.1"/>
    </source>
</evidence>
<dbReference type="GO" id="GO:0016491">
    <property type="term" value="F:oxidoreductase activity"/>
    <property type="evidence" value="ECO:0007669"/>
    <property type="project" value="TreeGrafter"/>
</dbReference>
<sequence>MRDDMQFLRLVTVLTCLYFGAAYATTPEQQCVSCHQQQVQDWQQSDHFHAMEPANSVSSLGQFDGSTIDYLNGKATFSTDNQDKLWVDFIDEAGKKQHLNITYTFGFQPLQQYIFDAGNGRWQFIPFAWDSRSKEKGGQRWFVLHPEQTPNDTFHWTQNGQNWNQMCADCHVTDYKKNYDPQTHSYQPEFTASNVSCNACHGDEKQHLKWAQGDQSIKNKGYEVSIKAKTPLFHKNEQGEMVPIQALQPSMQVETCATCHARRSQLKDRHSPQDIIDAFMPALITSNLYYPDGQISDEVYVWGSFMQSKMHEKGVTCTNCHNPHSGKLKLPGNQTCTQCHTATEYDTNQHHRHAKFKQGNQCVDCHMPATTYMQVDPRRDHSFKIPRPDLTLSTGSPNACNACHQDKDASWSLTKLKSWYPNSSHLEQDHYAQVFVQADHGHLSASTELSKIAQDKQYPDIIRASALSRMSNLPDGNAKIAIIRAVKENEPLKQLGAIEAAQNFPIAQRWELLSPLLSSSNLSVRTQASLMLAPIIPNLSASASLTQKERKLLEQVLEEYKAIQEYQSDRGFSYVALGNLALNLNRLDEAEKNFKKAIDVEPIFVPAYVNLADVYRLKKQEVLAQKVLEQGIVISPNNASLYYAKAMSYVRMQQKSLALIELEKAAQLSENNEHYQYTYSLLLKDQGQPREAVRALEKAYNVSMANPELAYALAQSFIELKDNASALKYAKELQRLVPNNPQVAQFVHQLESAQ</sequence>
<evidence type="ECO:0000256" key="2">
    <source>
        <dbReference type="PROSITE-ProRule" id="PRU00339"/>
    </source>
</evidence>
<dbReference type="SUPFAM" id="SSF48452">
    <property type="entry name" value="TPR-like"/>
    <property type="match status" value="1"/>
</dbReference>
<dbReference type="Pfam" id="PF13435">
    <property type="entry name" value="Cytochrome_C554"/>
    <property type="match status" value="2"/>
</dbReference>
<dbReference type="InterPro" id="IPR023155">
    <property type="entry name" value="Cyt_c-552/4"/>
</dbReference>
<dbReference type="Gene3D" id="1.10.1130.10">
    <property type="entry name" value="Flavocytochrome C3, Chain A"/>
    <property type="match status" value="2"/>
</dbReference>
<dbReference type="InterPro" id="IPR036280">
    <property type="entry name" value="Multihaem_cyt_sf"/>
</dbReference>
<feature type="domain" description="Cytochrome c7-like" evidence="5">
    <location>
        <begin position="328"/>
        <end position="405"/>
    </location>
</feature>
<evidence type="ECO:0000313" key="7">
    <source>
        <dbReference type="Proteomes" id="UP000319828"/>
    </source>
</evidence>
<comment type="caution">
    <text evidence="6">The sequence shown here is derived from an EMBL/GenBank/DDBJ whole genome shotgun (WGS) entry which is preliminary data.</text>
</comment>